<organism evidence="7 8">
    <name type="scientific">Paralvinella palmiformis</name>
    <dbReference type="NCBI Taxonomy" id="53620"/>
    <lineage>
        <taxon>Eukaryota</taxon>
        <taxon>Metazoa</taxon>
        <taxon>Spiralia</taxon>
        <taxon>Lophotrochozoa</taxon>
        <taxon>Annelida</taxon>
        <taxon>Polychaeta</taxon>
        <taxon>Sedentaria</taxon>
        <taxon>Canalipalpata</taxon>
        <taxon>Terebellida</taxon>
        <taxon>Terebelliformia</taxon>
        <taxon>Alvinellidae</taxon>
        <taxon>Paralvinella</taxon>
    </lineage>
</organism>
<dbReference type="GO" id="GO:0007156">
    <property type="term" value="P:homophilic cell adhesion via plasma membrane adhesion molecules"/>
    <property type="evidence" value="ECO:0007669"/>
    <property type="project" value="TreeGrafter"/>
</dbReference>
<evidence type="ECO:0000256" key="6">
    <source>
        <dbReference type="ARBA" id="ARBA00023180"/>
    </source>
</evidence>
<dbReference type="InterPro" id="IPR013783">
    <property type="entry name" value="Ig-like_fold"/>
</dbReference>
<comment type="subcellular location">
    <subcellularLocation>
        <location evidence="1">Membrane</location>
    </subcellularLocation>
</comment>
<keyword evidence="6" id="KW-0325">Glycoprotein</keyword>
<evidence type="ECO:0000313" key="7">
    <source>
        <dbReference type="EMBL" id="KAK2149728.1"/>
    </source>
</evidence>
<evidence type="ECO:0000313" key="8">
    <source>
        <dbReference type="Proteomes" id="UP001208570"/>
    </source>
</evidence>
<protein>
    <submittedName>
        <fullName evidence="7">Uncharacterized protein</fullName>
    </submittedName>
</protein>
<dbReference type="Proteomes" id="UP001208570">
    <property type="component" value="Unassembled WGS sequence"/>
</dbReference>
<keyword evidence="4" id="KW-0472">Membrane</keyword>
<dbReference type="GO" id="GO:0007157">
    <property type="term" value="P:heterophilic cell-cell adhesion via plasma membrane cell adhesion molecules"/>
    <property type="evidence" value="ECO:0007669"/>
    <property type="project" value="TreeGrafter"/>
</dbReference>
<reference evidence="7" key="1">
    <citation type="journal article" date="2023" name="Mol. Biol. Evol.">
        <title>Third-Generation Sequencing Reveals the Adaptive Role of the Epigenome in Three Deep-Sea Polychaetes.</title>
        <authorList>
            <person name="Perez M."/>
            <person name="Aroh O."/>
            <person name="Sun Y."/>
            <person name="Lan Y."/>
            <person name="Juniper S.K."/>
            <person name="Young C.R."/>
            <person name="Angers B."/>
            <person name="Qian P.Y."/>
        </authorList>
    </citation>
    <scope>NUCLEOTIDE SEQUENCE</scope>
    <source>
        <strain evidence="7">P08H-3</strain>
    </source>
</reference>
<dbReference type="PANTHER" id="PTHR23277:SF108">
    <property type="entry name" value="FASCICLIN-3"/>
    <property type="match status" value="1"/>
</dbReference>
<name>A0AAD9JBN2_9ANNE</name>
<comment type="caution">
    <text evidence="7">The sequence shown here is derived from an EMBL/GenBank/DDBJ whole genome shotgun (WGS) entry which is preliminary data.</text>
</comment>
<keyword evidence="2" id="KW-0732">Signal</keyword>
<dbReference type="SUPFAM" id="SSF48726">
    <property type="entry name" value="Immunoglobulin"/>
    <property type="match status" value="2"/>
</dbReference>
<accession>A0AAD9JBN2</accession>
<evidence type="ECO:0000256" key="3">
    <source>
        <dbReference type="ARBA" id="ARBA00022737"/>
    </source>
</evidence>
<sequence>MISCVLPTAPIDSIVIRASNRSVEAKSDSAPKHSRRVTMVENTLNSVKCTAHGGYPAPTLTMKLGRKDITRHFNQVSIPKLSGEPGLRIITYKTELWTESFVPQADNDGNKLRCIASVPGLTNNVTAIKLDVHYAPKIKCHSLSVYVGERNAALRCQIWFKPTITNLYWIIDVNGTTLVEGEDVNGFWILTAEKEENYRESQLIMTRAKPENFRVYTIVAENSVAATTRNVELLQSKEGERDGVG</sequence>
<dbReference type="GO" id="GO:0005912">
    <property type="term" value="C:adherens junction"/>
    <property type="evidence" value="ECO:0007669"/>
    <property type="project" value="TreeGrafter"/>
</dbReference>
<keyword evidence="8" id="KW-1185">Reference proteome</keyword>
<dbReference type="PANTHER" id="PTHR23277">
    <property type="entry name" value="NECTIN-RELATED"/>
    <property type="match status" value="1"/>
</dbReference>
<keyword evidence="3" id="KW-0677">Repeat</keyword>
<evidence type="ECO:0000256" key="5">
    <source>
        <dbReference type="ARBA" id="ARBA00023157"/>
    </source>
</evidence>
<dbReference type="InterPro" id="IPR051427">
    <property type="entry name" value="Nectin/Nectin-like"/>
</dbReference>
<evidence type="ECO:0000256" key="2">
    <source>
        <dbReference type="ARBA" id="ARBA00022729"/>
    </source>
</evidence>
<dbReference type="AlphaFoldDB" id="A0AAD9JBN2"/>
<dbReference type="GO" id="GO:0016020">
    <property type="term" value="C:membrane"/>
    <property type="evidence" value="ECO:0007669"/>
    <property type="project" value="UniProtKB-SubCell"/>
</dbReference>
<evidence type="ECO:0000256" key="4">
    <source>
        <dbReference type="ARBA" id="ARBA00023136"/>
    </source>
</evidence>
<proteinExistence type="predicted"/>
<gene>
    <name evidence="7" type="ORF">LSH36_439g01024</name>
</gene>
<dbReference type="InterPro" id="IPR036179">
    <property type="entry name" value="Ig-like_dom_sf"/>
</dbReference>
<keyword evidence="5" id="KW-1015">Disulfide bond</keyword>
<evidence type="ECO:0000256" key="1">
    <source>
        <dbReference type="ARBA" id="ARBA00004370"/>
    </source>
</evidence>
<dbReference type="EMBL" id="JAODUP010000439">
    <property type="protein sequence ID" value="KAK2149728.1"/>
    <property type="molecule type" value="Genomic_DNA"/>
</dbReference>
<dbReference type="Gene3D" id="2.60.40.10">
    <property type="entry name" value="Immunoglobulins"/>
    <property type="match status" value="2"/>
</dbReference>